<evidence type="ECO:0000256" key="3">
    <source>
        <dbReference type="ARBA" id="ARBA00022927"/>
    </source>
</evidence>
<dbReference type="GO" id="GO:0051028">
    <property type="term" value="P:mRNA transport"/>
    <property type="evidence" value="ECO:0007669"/>
    <property type="project" value="UniProtKB-UniRule"/>
</dbReference>
<dbReference type="GO" id="GO:0003676">
    <property type="term" value="F:nucleic acid binding"/>
    <property type="evidence" value="ECO:0007669"/>
    <property type="project" value="InterPro"/>
</dbReference>
<keyword evidence="8" id="KW-0539">Nucleus</keyword>
<dbReference type="GO" id="GO:0005643">
    <property type="term" value="C:nuclear pore"/>
    <property type="evidence" value="ECO:0007669"/>
    <property type="project" value="UniProtKB-SubCell"/>
</dbReference>
<dbReference type="Proteomes" id="UP000466442">
    <property type="component" value="Unassembled WGS sequence"/>
</dbReference>
<evidence type="ECO:0000313" key="12">
    <source>
        <dbReference type="Proteomes" id="UP000466442"/>
    </source>
</evidence>
<keyword evidence="9" id="KW-1133">Transmembrane helix</keyword>
<keyword evidence="3" id="KW-0653">Protein transport</keyword>
<evidence type="ECO:0000256" key="9">
    <source>
        <dbReference type="SAM" id="Phobius"/>
    </source>
</evidence>
<dbReference type="GO" id="GO:0015031">
    <property type="term" value="P:protein transport"/>
    <property type="evidence" value="ECO:0007669"/>
    <property type="project" value="UniProtKB-KW"/>
</dbReference>
<feature type="transmembrane region" description="Helical" evidence="9">
    <location>
        <begin position="319"/>
        <end position="340"/>
    </location>
</feature>
<evidence type="ECO:0000256" key="8">
    <source>
        <dbReference type="PROSITE-ProRule" id="PRU00804"/>
    </source>
</evidence>
<evidence type="ECO:0000256" key="7">
    <source>
        <dbReference type="ARBA" id="ARBA00030250"/>
    </source>
</evidence>
<feature type="domain" description="RRM Nup35-type" evidence="10">
    <location>
        <begin position="191"/>
        <end position="270"/>
    </location>
</feature>
<evidence type="ECO:0000256" key="4">
    <source>
        <dbReference type="ARBA" id="ARBA00023010"/>
    </source>
</evidence>
<dbReference type="InterPro" id="IPR012677">
    <property type="entry name" value="Nucleotide-bd_a/b_plait_sf"/>
</dbReference>
<dbReference type="InterPro" id="IPR007846">
    <property type="entry name" value="RRM_NUP35_dom"/>
</dbReference>
<accession>A0A8S9XUV4</accession>
<proteinExistence type="predicted"/>
<evidence type="ECO:0000313" key="11">
    <source>
        <dbReference type="EMBL" id="KAF6212810.1"/>
    </source>
</evidence>
<dbReference type="AlphaFoldDB" id="A0A8S9XUV4"/>
<dbReference type="Gene3D" id="3.30.70.330">
    <property type="match status" value="1"/>
</dbReference>
<gene>
    <name evidence="11" type="ORF">GE061_010519</name>
</gene>
<sequence length="345" mass="39962">MSAVKCPTTFSGSWKVGKCRCAEDRVKFRSRIDELTWDFARLSSLTGVDDIFCRANPVLYRTSFTKEKATRILEENIRLESLLEVFESCKNVFRTEKNATPGETVPCQSYHVKTTCRNDTAKQENDSGRYVPEYLLGPMRKVAEDAYPLRRQVTPSWSTMEAYYDDTTRKVTTDDECQPLRRPKRQNPCDRNEDDCVLVYGFRPEAIDRFVLMFSLLGEVREKRTSHDKNWVLFRYRHSYDASQACQYDLCMIEGCVIGVTRCGAGNKDAVTWATGAASFTDNPAGVIRVAKNLRIRDGKVEEFTPLERRLCKFMTNRFIRWMLLFFAVCYAVHCISELMRNEEE</sequence>
<evidence type="ECO:0000256" key="6">
    <source>
        <dbReference type="ARBA" id="ARBA00029997"/>
    </source>
</evidence>
<dbReference type="SUPFAM" id="SSF54928">
    <property type="entry name" value="RNA-binding domain, RBD"/>
    <property type="match status" value="1"/>
</dbReference>
<protein>
    <recommendedName>
        <fullName evidence="2">Nucleoporin NUP35</fullName>
    </recommendedName>
    <alternativeName>
        <fullName evidence="7">35 kDa nucleoporin</fullName>
    </alternativeName>
    <alternativeName>
        <fullName evidence="6">Nucleoporin NUP53</fullName>
    </alternativeName>
</protein>
<comment type="subcellular location">
    <subcellularLocation>
        <location evidence="1">Nucleus</location>
        <location evidence="1">Nuclear pore complex</location>
    </subcellularLocation>
</comment>
<comment type="caution">
    <text evidence="11">The sequence shown here is derived from an EMBL/GenBank/DDBJ whole genome shotgun (WGS) entry which is preliminary data.</text>
</comment>
<keyword evidence="8" id="KW-0509">mRNA transport</keyword>
<dbReference type="PROSITE" id="PS51472">
    <property type="entry name" value="RRM_NUP35"/>
    <property type="match status" value="1"/>
</dbReference>
<dbReference type="InterPro" id="IPR035979">
    <property type="entry name" value="RBD_domain_sf"/>
</dbReference>
<evidence type="ECO:0000256" key="1">
    <source>
        <dbReference type="ARBA" id="ARBA00004567"/>
    </source>
</evidence>
<evidence type="ECO:0000256" key="5">
    <source>
        <dbReference type="ARBA" id="ARBA00023132"/>
    </source>
</evidence>
<name>A0A8S9XUV4_APOLU</name>
<evidence type="ECO:0000259" key="10">
    <source>
        <dbReference type="PROSITE" id="PS51472"/>
    </source>
</evidence>
<dbReference type="EMBL" id="WIXP02000003">
    <property type="protein sequence ID" value="KAF6212810.1"/>
    <property type="molecule type" value="Genomic_DNA"/>
</dbReference>
<reference evidence="11" key="1">
    <citation type="journal article" date="2021" name="Mol. Ecol. Resour.">
        <title>Apolygus lucorum genome provides insights into omnivorousness and mesophyll feeding.</title>
        <authorList>
            <person name="Liu Y."/>
            <person name="Liu H."/>
            <person name="Wang H."/>
            <person name="Huang T."/>
            <person name="Liu B."/>
            <person name="Yang B."/>
            <person name="Yin L."/>
            <person name="Li B."/>
            <person name="Zhang Y."/>
            <person name="Zhang S."/>
            <person name="Jiang F."/>
            <person name="Zhang X."/>
            <person name="Ren Y."/>
            <person name="Wang B."/>
            <person name="Wang S."/>
            <person name="Lu Y."/>
            <person name="Wu K."/>
            <person name="Fan W."/>
            <person name="Wang G."/>
        </authorList>
    </citation>
    <scope>NUCLEOTIDE SEQUENCE</scope>
    <source>
        <strain evidence="11">12Hb</strain>
    </source>
</reference>
<evidence type="ECO:0000256" key="2">
    <source>
        <dbReference type="ARBA" id="ARBA00016439"/>
    </source>
</evidence>
<keyword evidence="9" id="KW-0812">Transmembrane</keyword>
<keyword evidence="4" id="KW-0811">Translocation</keyword>
<organism evidence="11 12">
    <name type="scientific">Apolygus lucorum</name>
    <name type="common">Small green plant bug</name>
    <name type="synonym">Lygocoris lucorum</name>
    <dbReference type="NCBI Taxonomy" id="248454"/>
    <lineage>
        <taxon>Eukaryota</taxon>
        <taxon>Metazoa</taxon>
        <taxon>Ecdysozoa</taxon>
        <taxon>Arthropoda</taxon>
        <taxon>Hexapoda</taxon>
        <taxon>Insecta</taxon>
        <taxon>Pterygota</taxon>
        <taxon>Neoptera</taxon>
        <taxon>Paraneoptera</taxon>
        <taxon>Hemiptera</taxon>
        <taxon>Heteroptera</taxon>
        <taxon>Panheteroptera</taxon>
        <taxon>Cimicomorpha</taxon>
        <taxon>Miridae</taxon>
        <taxon>Mirini</taxon>
        <taxon>Apolygus</taxon>
    </lineage>
</organism>
<keyword evidence="8" id="KW-0813">Transport</keyword>
<keyword evidence="5 8" id="KW-0906">Nuclear pore complex</keyword>
<keyword evidence="12" id="KW-1185">Reference proteome</keyword>
<keyword evidence="9" id="KW-0472">Membrane</keyword>
<dbReference type="Pfam" id="PF05172">
    <property type="entry name" value="RRM_Nup35"/>
    <property type="match status" value="1"/>
</dbReference>